<dbReference type="InterPro" id="IPR036894">
    <property type="entry name" value="YbaB-like_sf"/>
</dbReference>
<feature type="coiled-coil region" evidence="1">
    <location>
        <begin position="12"/>
        <end position="39"/>
    </location>
</feature>
<evidence type="ECO:0000256" key="1">
    <source>
        <dbReference type="SAM" id="Coils"/>
    </source>
</evidence>
<dbReference type="Gene3D" id="3.30.1310.10">
    <property type="entry name" value="Nucleoid-associated protein YbaB-like domain"/>
    <property type="match status" value="1"/>
</dbReference>
<proteinExistence type="predicted"/>
<protein>
    <recommendedName>
        <fullName evidence="4">YbaB/EbfC family nucleoid-associated protein</fullName>
    </recommendedName>
</protein>
<dbReference type="GO" id="GO:0003677">
    <property type="term" value="F:DNA binding"/>
    <property type="evidence" value="ECO:0007669"/>
    <property type="project" value="InterPro"/>
</dbReference>
<dbReference type="EMBL" id="CP041040">
    <property type="protein sequence ID" value="QDE34127.1"/>
    <property type="molecule type" value="Genomic_DNA"/>
</dbReference>
<name>A0A4Y5YMW8_9MICO</name>
<dbReference type="AlphaFoldDB" id="A0A4Y5YMW8"/>
<dbReference type="InterPro" id="IPR004401">
    <property type="entry name" value="YbaB/EbfC"/>
</dbReference>
<gene>
    <name evidence="2" type="ORF">FIV50_04570</name>
</gene>
<evidence type="ECO:0000313" key="3">
    <source>
        <dbReference type="Proteomes" id="UP000316125"/>
    </source>
</evidence>
<organism evidence="2 3">
    <name type="scientific">Microbacterium foliorum</name>
    <dbReference type="NCBI Taxonomy" id="104336"/>
    <lineage>
        <taxon>Bacteria</taxon>
        <taxon>Bacillati</taxon>
        <taxon>Actinomycetota</taxon>
        <taxon>Actinomycetes</taxon>
        <taxon>Micrococcales</taxon>
        <taxon>Microbacteriaceae</taxon>
        <taxon>Microbacterium</taxon>
    </lineage>
</organism>
<keyword evidence="1" id="KW-0175">Coiled coil</keyword>
<sequence length="133" mass="13919">MDDSTFGIDEGFAAARKQLDDINRQAQQNQARAQALAADVDTLVESARSPRGEVTVSSKVGGKLAGLEFGPAAEALTLPALAQVTLETIAMAQHKAMSALAERSAELFGEDSDIATSLKSDARRGYPSPGLES</sequence>
<accession>A0A4Y5YMW8</accession>
<dbReference type="OrthoDB" id="5072081at2"/>
<dbReference type="Pfam" id="PF02575">
    <property type="entry name" value="YbaB_DNA_bd"/>
    <property type="match status" value="1"/>
</dbReference>
<dbReference type="Proteomes" id="UP000316125">
    <property type="component" value="Chromosome"/>
</dbReference>
<reference evidence="2 3" key="1">
    <citation type="submission" date="2019-06" db="EMBL/GenBank/DDBJ databases">
        <title>Complete genome of Microbacterium foliorum M2.</title>
        <authorList>
            <person name="Cao G."/>
        </authorList>
    </citation>
    <scope>NUCLEOTIDE SEQUENCE [LARGE SCALE GENOMIC DNA]</scope>
    <source>
        <strain evidence="2 3">M2</strain>
    </source>
</reference>
<evidence type="ECO:0000313" key="2">
    <source>
        <dbReference type="EMBL" id="QDE34127.1"/>
    </source>
</evidence>
<dbReference type="RefSeq" id="WP_140036400.1">
    <property type="nucleotide sequence ID" value="NZ_CP041040.1"/>
</dbReference>
<evidence type="ECO:0008006" key="4">
    <source>
        <dbReference type="Google" id="ProtNLM"/>
    </source>
</evidence>